<proteinExistence type="predicted"/>
<dbReference type="AlphaFoldDB" id="A0A0D4C0N6"/>
<dbReference type="KEGG" id="ari:UM93_12620"/>
<name>A0A0D4C0N6_9MICC</name>
<dbReference type="HOGENOM" id="CLU_2140682_0_0_11"/>
<organism evidence="1 2">
    <name type="scientific">Psychromicrobium lacuslunae</name>
    <dbReference type="NCBI Taxonomy" id="1618207"/>
    <lineage>
        <taxon>Bacteria</taxon>
        <taxon>Bacillati</taxon>
        <taxon>Actinomycetota</taxon>
        <taxon>Actinomycetes</taxon>
        <taxon>Micrococcales</taxon>
        <taxon>Micrococcaceae</taxon>
        <taxon>Psychromicrobium</taxon>
    </lineage>
</organism>
<dbReference type="PATRIC" id="fig|1618207.4.peg.2560"/>
<dbReference type="EMBL" id="CP011005">
    <property type="protein sequence ID" value="AJT42138.1"/>
    <property type="molecule type" value="Genomic_DNA"/>
</dbReference>
<keyword evidence="2" id="KW-1185">Reference proteome</keyword>
<reference evidence="1 2" key="1">
    <citation type="journal article" date="2015" name="Genome Announc.">
        <title>Complete Genome Sequencing of Protease-Producing Novel Arthrobacter sp. Strain IHBB 11108 Using PacBio Single-Molecule Real-Time Sequencing Technology.</title>
        <authorList>
            <person name="Kiran S."/>
            <person name="Swarnkar M.K."/>
            <person name="Pal M."/>
            <person name="Thakur R."/>
            <person name="Tewari R."/>
            <person name="Singh A.K."/>
            <person name="Gulati A."/>
        </authorList>
    </citation>
    <scope>NUCLEOTIDE SEQUENCE [LARGE SCALE GENOMIC DNA]</scope>
    <source>
        <strain evidence="1 2">IHBB 11108</strain>
    </source>
</reference>
<evidence type="ECO:0000313" key="2">
    <source>
        <dbReference type="Proteomes" id="UP000061839"/>
    </source>
</evidence>
<dbReference type="STRING" id="1618207.UM93_12620"/>
<protein>
    <submittedName>
        <fullName evidence="1">Uncharacterized protein</fullName>
    </submittedName>
</protein>
<dbReference type="Proteomes" id="UP000061839">
    <property type="component" value="Chromosome"/>
</dbReference>
<gene>
    <name evidence="1" type="ORF">UM93_12620</name>
</gene>
<accession>A0A0D4C0N6</accession>
<evidence type="ECO:0000313" key="1">
    <source>
        <dbReference type="EMBL" id="AJT42138.1"/>
    </source>
</evidence>
<sequence>MLTGSTIIDGDTYQLVKIISGADSVGYAAFVLRYQPDGKATVVLALAGTGISLTVGANDTLVAQEAIYLPNDAMCCASGQSVTIYRYHGSQFIAGEKFSKLNASTQGSQHSD</sequence>